<organism evidence="1 2">
    <name type="scientific">Burkholderia cepacia</name>
    <name type="common">Pseudomonas cepacia</name>
    <dbReference type="NCBI Taxonomy" id="292"/>
    <lineage>
        <taxon>Bacteria</taxon>
        <taxon>Pseudomonadati</taxon>
        <taxon>Pseudomonadota</taxon>
        <taxon>Betaproteobacteria</taxon>
        <taxon>Burkholderiales</taxon>
        <taxon>Burkholderiaceae</taxon>
        <taxon>Burkholderia</taxon>
        <taxon>Burkholderia cepacia complex</taxon>
    </lineage>
</organism>
<dbReference type="InterPro" id="IPR010260">
    <property type="entry name" value="AlpA"/>
</dbReference>
<dbReference type="InterPro" id="IPR052931">
    <property type="entry name" value="Prophage_regulatory_activator"/>
</dbReference>
<sequence length="75" mass="8918">MPRLIEPNAPADELVEHCILRRKDVERRTGFKRSHIYNLMHQGKFPRAIPLGARAVGWDSREIDQWIEERKQQRA</sequence>
<proteinExistence type="predicted"/>
<dbReference type="RefSeq" id="WP_015601714.1">
    <property type="nucleotide sequence ID" value="NZ_CP013443.1"/>
</dbReference>
<dbReference type="EMBL" id="CP013443">
    <property type="protein sequence ID" value="AOK17043.1"/>
    <property type="molecule type" value="Genomic_DNA"/>
</dbReference>
<dbReference type="Pfam" id="PF05930">
    <property type="entry name" value="Phage_AlpA"/>
    <property type="match status" value="1"/>
</dbReference>
<dbReference type="Proteomes" id="UP000094776">
    <property type="component" value="Chromosome 1"/>
</dbReference>
<accession>A0A1B4PSZ7</accession>
<reference evidence="1 2" key="1">
    <citation type="submission" date="2015-12" db="EMBL/GenBank/DDBJ databases">
        <title>Diversity of Burkholderia near neighbor genomes.</title>
        <authorList>
            <person name="Sahl J."/>
            <person name="Wagner D."/>
            <person name="Keim P."/>
        </authorList>
    </citation>
    <scope>NUCLEOTIDE SEQUENCE [LARGE SCALE GENOMIC DNA]</scope>
    <source>
        <strain evidence="1 2">MSMB1184WGS</strain>
    </source>
</reference>
<name>A0A1B4PSZ7_BURCE</name>
<protein>
    <submittedName>
        <fullName evidence="1">Dipicolinate synthase</fullName>
    </submittedName>
</protein>
<dbReference type="PANTHER" id="PTHR36154:SF1">
    <property type="entry name" value="DNA-BINDING TRANSCRIPTIONAL ACTIVATOR ALPA"/>
    <property type="match status" value="1"/>
</dbReference>
<gene>
    <name evidence="1" type="ORF">WT26_14150</name>
</gene>
<dbReference type="AlphaFoldDB" id="A0A1B4PSZ7"/>
<evidence type="ECO:0000313" key="2">
    <source>
        <dbReference type="Proteomes" id="UP000094776"/>
    </source>
</evidence>
<evidence type="ECO:0000313" key="1">
    <source>
        <dbReference type="EMBL" id="AOK17043.1"/>
    </source>
</evidence>
<dbReference type="Gene3D" id="1.10.238.160">
    <property type="match status" value="1"/>
</dbReference>
<dbReference type="PANTHER" id="PTHR36154">
    <property type="entry name" value="DNA-BINDING TRANSCRIPTIONAL ACTIVATOR ALPA"/>
    <property type="match status" value="1"/>
</dbReference>